<keyword evidence="3" id="KW-1185">Reference proteome</keyword>
<feature type="signal peptide" evidence="1">
    <location>
        <begin position="1"/>
        <end position="24"/>
    </location>
</feature>
<accession>A0A2A2L732</accession>
<reference evidence="2 3" key="1">
    <citation type="journal article" date="2017" name="Curr. Biol.">
        <title>Genome architecture and evolution of a unichromosomal asexual nematode.</title>
        <authorList>
            <person name="Fradin H."/>
            <person name="Zegar C."/>
            <person name="Gutwein M."/>
            <person name="Lucas J."/>
            <person name="Kovtun M."/>
            <person name="Corcoran D."/>
            <person name="Baugh L.R."/>
            <person name="Kiontke K."/>
            <person name="Gunsalus K."/>
            <person name="Fitch D.H."/>
            <person name="Piano F."/>
        </authorList>
    </citation>
    <scope>NUCLEOTIDE SEQUENCE [LARGE SCALE GENOMIC DNA]</scope>
    <source>
        <strain evidence="2">PF1309</strain>
    </source>
</reference>
<keyword evidence="1" id="KW-0732">Signal</keyword>
<evidence type="ECO:0000313" key="2">
    <source>
        <dbReference type="EMBL" id="PAV81983.1"/>
    </source>
</evidence>
<proteinExistence type="predicted"/>
<name>A0A2A2L732_9BILA</name>
<evidence type="ECO:0000313" key="3">
    <source>
        <dbReference type="Proteomes" id="UP000218231"/>
    </source>
</evidence>
<sequence>MNQALKLWFTAFCLILVSAASVSAQTTAGDPECQVPDKVCGLLSINQGIFLPILEYLNDPIALVQIFLANGTCSDNSSGIEHGMIYTMVCSGVSEAAGFFSSFADMIGATSYISGVGFYVTTFHIAFTEVLSTFQTGLGAVTPAMCPEWISEDASTTTISP</sequence>
<feature type="chain" id="PRO_5012245944" evidence="1">
    <location>
        <begin position="25"/>
        <end position="161"/>
    </location>
</feature>
<gene>
    <name evidence="2" type="ORF">WR25_05860</name>
</gene>
<organism evidence="2 3">
    <name type="scientific">Diploscapter pachys</name>
    <dbReference type="NCBI Taxonomy" id="2018661"/>
    <lineage>
        <taxon>Eukaryota</taxon>
        <taxon>Metazoa</taxon>
        <taxon>Ecdysozoa</taxon>
        <taxon>Nematoda</taxon>
        <taxon>Chromadorea</taxon>
        <taxon>Rhabditida</taxon>
        <taxon>Rhabditina</taxon>
        <taxon>Rhabditomorpha</taxon>
        <taxon>Rhabditoidea</taxon>
        <taxon>Rhabditidae</taxon>
        <taxon>Diploscapter</taxon>
    </lineage>
</organism>
<protein>
    <submittedName>
        <fullName evidence="2">Uncharacterized protein</fullName>
    </submittedName>
</protein>
<dbReference type="Proteomes" id="UP000218231">
    <property type="component" value="Unassembled WGS sequence"/>
</dbReference>
<dbReference type="EMBL" id="LIAE01007099">
    <property type="protein sequence ID" value="PAV81983.1"/>
    <property type="molecule type" value="Genomic_DNA"/>
</dbReference>
<comment type="caution">
    <text evidence="2">The sequence shown here is derived from an EMBL/GenBank/DDBJ whole genome shotgun (WGS) entry which is preliminary data.</text>
</comment>
<dbReference type="AlphaFoldDB" id="A0A2A2L732"/>
<evidence type="ECO:0000256" key="1">
    <source>
        <dbReference type="SAM" id="SignalP"/>
    </source>
</evidence>